<dbReference type="EMBL" id="CP111024">
    <property type="protein sequence ID" value="WAR24016.1"/>
    <property type="molecule type" value="Genomic_DNA"/>
</dbReference>
<name>A0ABY7FT06_MYAAR</name>
<organism evidence="2 3">
    <name type="scientific">Mya arenaria</name>
    <name type="common">Soft-shell clam</name>
    <dbReference type="NCBI Taxonomy" id="6604"/>
    <lineage>
        <taxon>Eukaryota</taxon>
        <taxon>Metazoa</taxon>
        <taxon>Spiralia</taxon>
        <taxon>Lophotrochozoa</taxon>
        <taxon>Mollusca</taxon>
        <taxon>Bivalvia</taxon>
        <taxon>Autobranchia</taxon>
        <taxon>Heteroconchia</taxon>
        <taxon>Euheterodonta</taxon>
        <taxon>Imparidentia</taxon>
        <taxon>Neoheterodontei</taxon>
        <taxon>Myida</taxon>
        <taxon>Myoidea</taxon>
        <taxon>Myidae</taxon>
        <taxon>Mya</taxon>
    </lineage>
</organism>
<proteinExistence type="predicted"/>
<keyword evidence="3" id="KW-1185">Reference proteome</keyword>
<feature type="region of interest" description="Disordered" evidence="1">
    <location>
        <begin position="47"/>
        <end position="71"/>
    </location>
</feature>
<accession>A0ABY7FT06</accession>
<reference evidence="2" key="1">
    <citation type="submission" date="2022-11" db="EMBL/GenBank/DDBJ databases">
        <title>Centuries of genome instability and evolution in soft-shell clam transmissible cancer (bioRxiv).</title>
        <authorList>
            <person name="Hart S.F.M."/>
            <person name="Yonemitsu M.A."/>
            <person name="Giersch R.M."/>
            <person name="Beal B.F."/>
            <person name="Arriagada G."/>
            <person name="Davis B.W."/>
            <person name="Ostrander E.A."/>
            <person name="Goff S.P."/>
            <person name="Metzger M.J."/>
        </authorList>
    </citation>
    <scope>NUCLEOTIDE SEQUENCE</scope>
    <source>
        <strain evidence="2">MELC-2E11</strain>
        <tissue evidence="2">Siphon/mantle</tissue>
    </source>
</reference>
<gene>
    <name evidence="2" type="ORF">MAR_037685</name>
</gene>
<dbReference type="Proteomes" id="UP001164746">
    <property type="component" value="Chromosome 13"/>
</dbReference>
<evidence type="ECO:0000313" key="2">
    <source>
        <dbReference type="EMBL" id="WAR24016.1"/>
    </source>
</evidence>
<evidence type="ECO:0000313" key="3">
    <source>
        <dbReference type="Proteomes" id="UP001164746"/>
    </source>
</evidence>
<sequence>MNSELHTTWASTVWSAVRCLEVPHGHPQFGLLFAVLKYHMGIHNCNRSKTSDNTQYSPLRSAPFLKESFNN</sequence>
<evidence type="ECO:0000256" key="1">
    <source>
        <dbReference type="SAM" id="MobiDB-lite"/>
    </source>
</evidence>
<protein>
    <submittedName>
        <fullName evidence="2">Uncharacterized protein</fullName>
    </submittedName>
</protein>
<feature type="compositionally biased region" description="Polar residues" evidence="1">
    <location>
        <begin position="47"/>
        <end position="58"/>
    </location>
</feature>